<reference evidence="2" key="1">
    <citation type="submission" date="2020-03" db="EMBL/GenBank/DDBJ databases">
        <title>Castanea mollissima Vanexum genome sequencing.</title>
        <authorList>
            <person name="Staton M."/>
        </authorList>
    </citation>
    <scope>NUCLEOTIDE SEQUENCE</scope>
    <source>
        <tissue evidence="2">Leaf</tissue>
    </source>
</reference>
<evidence type="ECO:0000256" key="1">
    <source>
        <dbReference type="SAM" id="Phobius"/>
    </source>
</evidence>
<dbReference type="PANTHER" id="PTHR37225:SF1">
    <property type="entry name" value="OS04G0657900 PROTEIN"/>
    <property type="match status" value="1"/>
</dbReference>
<keyword evidence="3" id="KW-1185">Reference proteome</keyword>
<comment type="caution">
    <text evidence="2">The sequence shown here is derived from an EMBL/GenBank/DDBJ whole genome shotgun (WGS) entry which is preliminary data.</text>
</comment>
<dbReference type="OrthoDB" id="683235at2759"/>
<dbReference type="Proteomes" id="UP000737018">
    <property type="component" value="Unassembled WGS sequence"/>
</dbReference>
<organism evidence="2 3">
    <name type="scientific">Castanea mollissima</name>
    <name type="common">Chinese chestnut</name>
    <dbReference type="NCBI Taxonomy" id="60419"/>
    <lineage>
        <taxon>Eukaryota</taxon>
        <taxon>Viridiplantae</taxon>
        <taxon>Streptophyta</taxon>
        <taxon>Embryophyta</taxon>
        <taxon>Tracheophyta</taxon>
        <taxon>Spermatophyta</taxon>
        <taxon>Magnoliopsida</taxon>
        <taxon>eudicotyledons</taxon>
        <taxon>Gunneridae</taxon>
        <taxon>Pentapetalae</taxon>
        <taxon>rosids</taxon>
        <taxon>fabids</taxon>
        <taxon>Fagales</taxon>
        <taxon>Fagaceae</taxon>
        <taxon>Castanea</taxon>
    </lineage>
</organism>
<accession>A0A8J4VTJ9</accession>
<feature type="transmembrane region" description="Helical" evidence="1">
    <location>
        <begin position="7"/>
        <end position="25"/>
    </location>
</feature>
<keyword evidence="1" id="KW-1133">Transmembrane helix</keyword>
<evidence type="ECO:0000313" key="2">
    <source>
        <dbReference type="EMBL" id="KAF3969732.1"/>
    </source>
</evidence>
<proteinExistence type="predicted"/>
<sequence>MDGIQQVALPILGIVAAAAAAFYAVSFSELREKSFNDLEDSETENGGFKYQSSGLMHGVGLIKFYYCSWMGIMSFILKLGGVMKILPSNDEVLCCL</sequence>
<gene>
    <name evidence="2" type="ORF">CMV_006501</name>
</gene>
<dbReference type="PANTHER" id="PTHR37225">
    <property type="entry name" value="OSJNBA0011F23.3 PROTEIN"/>
    <property type="match status" value="1"/>
</dbReference>
<dbReference type="AlphaFoldDB" id="A0A8J4VTJ9"/>
<feature type="transmembrane region" description="Helical" evidence="1">
    <location>
        <begin position="55"/>
        <end position="77"/>
    </location>
</feature>
<dbReference type="EMBL" id="JRKL02000615">
    <property type="protein sequence ID" value="KAF3969732.1"/>
    <property type="molecule type" value="Genomic_DNA"/>
</dbReference>
<keyword evidence="1" id="KW-0812">Transmembrane</keyword>
<protein>
    <submittedName>
        <fullName evidence="2">Uncharacterized protein</fullName>
    </submittedName>
</protein>
<evidence type="ECO:0000313" key="3">
    <source>
        <dbReference type="Proteomes" id="UP000737018"/>
    </source>
</evidence>
<name>A0A8J4VTJ9_9ROSI</name>
<keyword evidence="1" id="KW-0472">Membrane</keyword>